<dbReference type="EMBL" id="GL883321">
    <property type="protein sequence ID" value="EGF97118.1"/>
    <property type="molecule type" value="Genomic_DNA"/>
</dbReference>
<dbReference type="HOGENOM" id="CLU_2050162_0_0_1"/>
<dbReference type="AlphaFoldDB" id="F4SE08"/>
<evidence type="ECO:0000313" key="1">
    <source>
        <dbReference type="EMBL" id="EGF97118.1"/>
    </source>
</evidence>
<dbReference type="KEGG" id="mlr:MELLADRAFT_114580"/>
<accession>F4SE08</accession>
<dbReference type="RefSeq" id="XP_007419611.1">
    <property type="nucleotide sequence ID" value="XM_007419549.1"/>
</dbReference>
<evidence type="ECO:0000313" key="2">
    <source>
        <dbReference type="Proteomes" id="UP000001072"/>
    </source>
</evidence>
<protein>
    <submittedName>
        <fullName evidence="1">Uncharacterized protein</fullName>
    </submittedName>
</protein>
<sequence>MATQRLLTAVAIARVVMKLGSRVDVPSHTKTTHRTLKPYYLHRDNGSTLVARFTCGSSNLKALTVMRCLGNILHWGLKASAGTQTHVPLMRGRKSGYDEILYMRRKNTHFGLSLKLHYHE</sequence>
<dbReference type="VEuPathDB" id="FungiDB:MELLADRAFT_114580"/>
<organism evidence="2">
    <name type="scientific">Melampsora larici-populina (strain 98AG31 / pathotype 3-4-7)</name>
    <name type="common">Poplar leaf rust fungus</name>
    <dbReference type="NCBI Taxonomy" id="747676"/>
    <lineage>
        <taxon>Eukaryota</taxon>
        <taxon>Fungi</taxon>
        <taxon>Dikarya</taxon>
        <taxon>Basidiomycota</taxon>
        <taxon>Pucciniomycotina</taxon>
        <taxon>Pucciniomycetes</taxon>
        <taxon>Pucciniales</taxon>
        <taxon>Melampsoraceae</taxon>
        <taxon>Melampsora</taxon>
    </lineage>
</organism>
<dbReference type="Proteomes" id="UP000001072">
    <property type="component" value="Unassembled WGS sequence"/>
</dbReference>
<name>F4SE08_MELLP</name>
<dbReference type="GeneID" id="18925397"/>
<keyword evidence="2" id="KW-1185">Reference proteome</keyword>
<gene>
    <name evidence="1" type="ORF">MELLADRAFT_114580</name>
</gene>
<proteinExistence type="predicted"/>
<reference evidence="2" key="1">
    <citation type="journal article" date="2011" name="Proc. Natl. Acad. Sci. U.S.A.">
        <title>Obligate biotrophy features unraveled by the genomic analysis of rust fungi.</title>
        <authorList>
            <person name="Duplessis S."/>
            <person name="Cuomo C.A."/>
            <person name="Lin Y.-C."/>
            <person name="Aerts A."/>
            <person name="Tisserant E."/>
            <person name="Veneault-Fourrey C."/>
            <person name="Joly D.L."/>
            <person name="Hacquard S."/>
            <person name="Amselem J."/>
            <person name="Cantarel B.L."/>
            <person name="Chiu R."/>
            <person name="Coutinho P.M."/>
            <person name="Feau N."/>
            <person name="Field M."/>
            <person name="Frey P."/>
            <person name="Gelhaye E."/>
            <person name="Goldberg J."/>
            <person name="Grabherr M.G."/>
            <person name="Kodira C.D."/>
            <person name="Kohler A."/>
            <person name="Kuees U."/>
            <person name="Lindquist E.A."/>
            <person name="Lucas S.M."/>
            <person name="Mago R."/>
            <person name="Mauceli E."/>
            <person name="Morin E."/>
            <person name="Murat C."/>
            <person name="Pangilinan J.L."/>
            <person name="Park R."/>
            <person name="Pearson M."/>
            <person name="Quesneville H."/>
            <person name="Rouhier N."/>
            <person name="Sakthikumar S."/>
            <person name="Salamov A.A."/>
            <person name="Schmutz J."/>
            <person name="Selles B."/>
            <person name="Shapiro H."/>
            <person name="Tanguay P."/>
            <person name="Tuskan G.A."/>
            <person name="Henrissat B."/>
            <person name="Van de Peer Y."/>
            <person name="Rouze P."/>
            <person name="Ellis J.G."/>
            <person name="Dodds P.N."/>
            <person name="Schein J.E."/>
            <person name="Zhong S."/>
            <person name="Hamelin R.C."/>
            <person name="Grigoriev I.V."/>
            <person name="Szabo L.J."/>
            <person name="Martin F."/>
        </authorList>
    </citation>
    <scope>NUCLEOTIDE SEQUENCE [LARGE SCALE GENOMIC DNA]</scope>
    <source>
        <strain evidence="2">98AG31 / pathotype 3-4-7</strain>
    </source>
</reference>
<dbReference type="InParanoid" id="F4SE08"/>